<name>A0A0N9WL66_PSEFL</name>
<dbReference type="Proteomes" id="UP000066487">
    <property type="component" value="Chromosome"/>
</dbReference>
<reference evidence="2" key="1">
    <citation type="submission" date="2015-09" db="EMBL/GenBank/DDBJ databases">
        <title>Whole genome sequence of Pseudomonas fluorescens FW300-N2E3.</title>
        <authorList>
            <person name="Ray J."/>
            <person name="Melnyk R."/>
            <person name="Deutschbauer A."/>
        </authorList>
    </citation>
    <scope>NUCLEOTIDE SEQUENCE [LARGE SCALE GENOMIC DNA]</scope>
    <source>
        <strain evidence="2">FW300-N2E3</strain>
    </source>
</reference>
<proteinExistence type="predicted"/>
<dbReference type="AlphaFoldDB" id="A0A0N9WL66"/>
<protein>
    <recommendedName>
        <fullName evidence="3">CMD domain protein</fullName>
    </recommendedName>
</protein>
<organism evidence="1 2">
    <name type="scientific">Pseudomonas fluorescens</name>
    <dbReference type="NCBI Taxonomy" id="294"/>
    <lineage>
        <taxon>Bacteria</taxon>
        <taxon>Pseudomonadati</taxon>
        <taxon>Pseudomonadota</taxon>
        <taxon>Gammaproteobacteria</taxon>
        <taxon>Pseudomonadales</taxon>
        <taxon>Pseudomonadaceae</taxon>
        <taxon>Pseudomonas</taxon>
    </lineage>
</organism>
<dbReference type="OrthoDB" id="5077630at2"/>
<dbReference type="Gene3D" id="1.20.1290.10">
    <property type="entry name" value="AhpD-like"/>
    <property type="match status" value="1"/>
</dbReference>
<dbReference type="EMBL" id="CP012830">
    <property type="protein sequence ID" value="ALI04067.1"/>
    <property type="molecule type" value="Genomic_DNA"/>
</dbReference>
<dbReference type="InterPro" id="IPR029032">
    <property type="entry name" value="AhpD-like"/>
</dbReference>
<reference evidence="1 2" key="2">
    <citation type="journal article" date="2018" name="Nature">
        <title>Mutant phenotypes for thousands of bacterial genes of unknown function.</title>
        <authorList>
            <person name="Price M.N."/>
            <person name="Wetmore K.M."/>
            <person name="Waters R.J."/>
            <person name="Callaghan M."/>
            <person name="Ray J."/>
            <person name="Liu H."/>
            <person name="Kuehl J.V."/>
            <person name="Melnyk R.A."/>
            <person name="Lamson J.S."/>
            <person name="Suh Y."/>
            <person name="Carlson H.K."/>
            <person name="Esquivel Z."/>
            <person name="Sadeeshkumar H."/>
            <person name="Chakraborty R."/>
            <person name="Zane G.M."/>
            <person name="Rubin B.E."/>
            <person name="Wall J.D."/>
            <person name="Visel A."/>
            <person name="Bristow J."/>
            <person name="Blow M.J."/>
            <person name="Arkin A.P."/>
            <person name="Deutschbauer A.M."/>
        </authorList>
    </citation>
    <scope>NUCLEOTIDE SEQUENCE [LARGE SCALE GENOMIC DNA]</scope>
    <source>
        <strain evidence="1 2">FW300-N2E3</strain>
    </source>
</reference>
<gene>
    <name evidence="1" type="ORF">AO353_24470</name>
</gene>
<accession>A0A0N9WL66</accession>
<evidence type="ECO:0008006" key="3">
    <source>
        <dbReference type="Google" id="ProtNLM"/>
    </source>
</evidence>
<dbReference type="SUPFAM" id="SSF69118">
    <property type="entry name" value="AhpD-like"/>
    <property type="match status" value="1"/>
</dbReference>
<dbReference type="RefSeq" id="WP_054597279.1">
    <property type="nucleotide sequence ID" value="NZ_CP012830.1"/>
</dbReference>
<evidence type="ECO:0000313" key="1">
    <source>
        <dbReference type="EMBL" id="ALI04067.1"/>
    </source>
</evidence>
<evidence type="ECO:0000313" key="2">
    <source>
        <dbReference type="Proteomes" id="UP000066487"/>
    </source>
</evidence>
<sequence length="165" mass="17869">MLTPNIIERLVGANENSPLALAIAERAEIMALSQASHDAVIIPKDPGGLSHAERAALAERIARLSNSEELADHYHACLETAGGEEGLYVAANPQQSAYGDERFMAIIRFTDLVTQKPREATKQDIDTLKAAGVSEPDIVRLTEVLAFVNYQLRVVAGFKIAGEMK</sequence>